<evidence type="ECO:0000313" key="2">
    <source>
        <dbReference type="EMBL" id="THD12160.1"/>
    </source>
</evidence>
<feature type="transmembrane region" description="Helical" evidence="1">
    <location>
        <begin position="6"/>
        <end position="31"/>
    </location>
</feature>
<evidence type="ECO:0000256" key="1">
    <source>
        <dbReference type="SAM" id="Phobius"/>
    </source>
</evidence>
<feature type="transmembrane region" description="Helical" evidence="1">
    <location>
        <begin position="83"/>
        <end position="102"/>
    </location>
</feature>
<organism evidence="2 3">
    <name type="scientific">Metallibacterium scheffleri</name>
    <dbReference type="NCBI Taxonomy" id="993689"/>
    <lineage>
        <taxon>Bacteria</taxon>
        <taxon>Pseudomonadati</taxon>
        <taxon>Pseudomonadota</taxon>
        <taxon>Gammaproteobacteria</taxon>
        <taxon>Lysobacterales</taxon>
        <taxon>Rhodanobacteraceae</taxon>
        <taxon>Metallibacterium</taxon>
    </lineage>
</organism>
<name>A0A4S3KSX2_9GAMM</name>
<dbReference type="AlphaFoldDB" id="A0A4S3KSX2"/>
<keyword evidence="1" id="KW-1133">Transmembrane helix</keyword>
<proteinExistence type="predicted"/>
<evidence type="ECO:0000313" key="3">
    <source>
        <dbReference type="Proteomes" id="UP000307749"/>
    </source>
</evidence>
<sequence>MAHRILGLAALLFWLWMLLHLRSWFPGLWLVHGIGILRVARGAGLVVLMPVAGAAMLIAPEWFADRCSPYSHESGEPYLDHSFWLLLGYLTLGMAWALLQLFR</sequence>
<dbReference type="RefSeq" id="WP_081129715.1">
    <property type="nucleotide sequence ID" value="NZ_LDOS01000002.1"/>
</dbReference>
<gene>
    <name evidence="2" type="ORF">B1806_01010</name>
</gene>
<dbReference type="EMBL" id="MWQO01000003">
    <property type="protein sequence ID" value="THD12160.1"/>
    <property type="molecule type" value="Genomic_DNA"/>
</dbReference>
<dbReference type="Proteomes" id="UP000307749">
    <property type="component" value="Unassembled WGS sequence"/>
</dbReference>
<reference evidence="2 3" key="1">
    <citation type="submission" date="2017-02" db="EMBL/GenBank/DDBJ databases">
        <title>Whole genome sequencing of Metallibacterium scheffleri DSM 24874 (T).</title>
        <authorList>
            <person name="Kumar S."/>
            <person name="Patil P."/>
            <person name="Patil P.B."/>
        </authorList>
    </citation>
    <scope>NUCLEOTIDE SEQUENCE [LARGE SCALE GENOMIC DNA]</scope>
    <source>
        <strain evidence="2 3">DSM 24874</strain>
    </source>
</reference>
<dbReference type="OrthoDB" id="5957214at2"/>
<feature type="transmembrane region" description="Helical" evidence="1">
    <location>
        <begin position="43"/>
        <end position="63"/>
    </location>
</feature>
<accession>A0A4S3KSX2</accession>
<keyword evidence="3" id="KW-1185">Reference proteome</keyword>
<keyword evidence="1" id="KW-0812">Transmembrane</keyword>
<protein>
    <submittedName>
        <fullName evidence="2">Uncharacterized protein</fullName>
    </submittedName>
</protein>
<comment type="caution">
    <text evidence="2">The sequence shown here is derived from an EMBL/GenBank/DDBJ whole genome shotgun (WGS) entry which is preliminary data.</text>
</comment>
<dbReference type="STRING" id="993689.GCA_002077135_03284"/>
<keyword evidence="1" id="KW-0472">Membrane</keyword>